<dbReference type="InterPro" id="IPR039399">
    <property type="entry name" value="Deltex_C_sf"/>
</dbReference>
<evidence type="ECO:0000256" key="1">
    <source>
        <dbReference type="ARBA" id="ARBA00000900"/>
    </source>
</evidence>
<dbReference type="PANTHER" id="PTHR12622">
    <property type="entry name" value="DELTEX-RELATED"/>
    <property type="match status" value="1"/>
</dbReference>
<dbReference type="Proteomes" id="UP000694865">
    <property type="component" value="Unplaced"/>
</dbReference>
<dbReference type="InterPro" id="IPR003649">
    <property type="entry name" value="Bbox_C"/>
</dbReference>
<dbReference type="Gene3D" id="3.30.390.130">
    <property type="match status" value="1"/>
</dbReference>
<dbReference type="GeneID" id="100372585"/>
<accession>A0ABM0MKV4</accession>
<keyword evidence="5" id="KW-0963">Cytoplasm</keyword>
<evidence type="ECO:0000313" key="9">
    <source>
        <dbReference type="RefSeq" id="XP_006820645.1"/>
    </source>
</evidence>
<keyword evidence="3 5" id="KW-0808">Transferase</keyword>
<keyword evidence="8" id="KW-1185">Reference proteome</keyword>
<feature type="coiled-coil region" evidence="6">
    <location>
        <begin position="12"/>
        <end position="50"/>
    </location>
</feature>
<evidence type="ECO:0000256" key="4">
    <source>
        <dbReference type="ARBA" id="ARBA00022723"/>
    </source>
</evidence>
<comment type="subcellular location">
    <subcellularLocation>
        <location evidence="5">Cytoplasm</location>
    </subcellularLocation>
</comment>
<evidence type="ECO:0000256" key="3">
    <source>
        <dbReference type="ARBA" id="ARBA00022679"/>
    </source>
</evidence>
<sequence>MEDAVNKYAPNLRSLADKLERAVTSLKSCKEKQEQARKQLKRNQISVEQEVKQHVTNIIKRVKQEEQRLLAKVTEICGKRDKELQAQMEHIELDLGRAESMQSYAINFLHHGNSADILSQKQNLEVGLTELGHTSLITQYEIETDIKLTFQESVSPQTLSIGEVNCERTESSPQGKVECSSKVITPNMPHGTMNVGGHGSNFITINYNIPDGVQGSEHPNPGQPYRGMQLTGWLNNSDEGRELLRLLKIAFDHRLTFTIGKDNTVIENGITHKQYNPFWLTSGGWNEYYRKLRKQLAVKGIK</sequence>
<evidence type="ECO:0000256" key="5">
    <source>
        <dbReference type="RuleBase" id="RU367105"/>
    </source>
</evidence>
<dbReference type="Pfam" id="PF18102">
    <property type="entry name" value="DTC"/>
    <property type="match status" value="1"/>
</dbReference>
<protein>
    <recommendedName>
        <fullName evidence="5">E3 ubiquitin-protein ligase</fullName>
        <ecNumber evidence="5">2.3.2.27</ecNumber>
    </recommendedName>
</protein>
<proteinExistence type="inferred from homology"/>
<evidence type="ECO:0000256" key="2">
    <source>
        <dbReference type="ARBA" id="ARBA00004906"/>
    </source>
</evidence>
<dbReference type="InterPro" id="IPR039398">
    <property type="entry name" value="Deltex_fam"/>
</dbReference>
<dbReference type="RefSeq" id="XP_006820645.1">
    <property type="nucleotide sequence ID" value="XM_006820582.1"/>
</dbReference>
<dbReference type="EC" id="2.3.2.27" evidence="5"/>
<keyword evidence="5" id="KW-0862">Zinc</keyword>
<dbReference type="InterPro" id="IPR039396">
    <property type="entry name" value="Deltex_C"/>
</dbReference>
<gene>
    <name evidence="9" type="primary">LOC100372585</name>
</gene>
<comment type="pathway">
    <text evidence="2 5">Protein modification; protein ubiquitination.</text>
</comment>
<feature type="domain" description="B-box C-terminal" evidence="7">
    <location>
        <begin position="8"/>
        <end position="134"/>
    </location>
</feature>
<evidence type="ECO:0000313" key="8">
    <source>
        <dbReference type="Proteomes" id="UP000694865"/>
    </source>
</evidence>
<reference evidence="9" key="1">
    <citation type="submission" date="2025-08" db="UniProtKB">
        <authorList>
            <consortium name="RefSeq"/>
        </authorList>
    </citation>
    <scope>IDENTIFICATION</scope>
    <source>
        <tissue evidence="9">Testes</tissue>
    </source>
</reference>
<comment type="similarity">
    <text evidence="5">Belongs to the Deltex family.</text>
</comment>
<comment type="catalytic activity">
    <reaction evidence="1 5">
        <text>S-ubiquitinyl-[E2 ubiquitin-conjugating enzyme]-L-cysteine + [acceptor protein]-L-lysine = [E2 ubiquitin-conjugating enzyme]-L-cysteine + N(6)-ubiquitinyl-[acceptor protein]-L-lysine.</text>
        <dbReference type="EC" id="2.3.2.27"/>
    </reaction>
</comment>
<name>A0ABM0MKV4_SACKO</name>
<evidence type="ECO:0000259" key="7">
    <source>
        <dbReference type="SMART" id="SM00502"/>
    </source>
</evidence>
<keyword evidence="4 5" id="KW-0479">Metal-binding</keyword>
<organism evidence="8 9">
    <name type="scientific">Saccoglossus kowalevskii</name>
    <name type="common">Acorn worm</name>
    <dbReference type="NCBI Taxonomy" id="10224"/>
    <lineage>
        <taxon>Eukaryota</taxon>
        <taxon>Metazoa</taxon>
        <taxon>Hemichordata</taxon>
        <taxon>Enteropneusta</taxon>
        <taxon>Harrimaniidae</taxon>
        <taxon>Saccoglossus</taxon>
    </lineage>
</organism>
<evidence type="ECO:0000256" key="6">
    <source>
        <dbReference type="SAM" id="Coils"/>
    </source>
</evidence>
<dbReference type="SMART" id="SM00502">
    <property type="entry name" value="BBC"/>
    <property type="match status" value="1"/>
</dbReference>
<keyword evidence="5" id="KW-0863">Zinc-finger</keyword>
<keyword evidence="6" id="KW-0175">Coiled coil</keyword>